<dbReference type="Proteomes" id="UP001341840">
    <property type="component" value="Unassembled WGS sequence"/>
</dbReference>
<protein>
    <submittedName>
        <fullName evidence="2">Uncharacterized protein</fullName>
    </submittedName>
</protein>
<evidence type="ECO:0000256" key="1">
    <source>
        <dbReference type="SAM" id="MobiDB-lite"/>
    </source>
</evidence>
<keyword evidence="3" id="KW-1185">Reference proteome</keyword>
<comment type="caution">
    <text evidence="2">The sequence shown here is derived from an EMBL/GenBank/DDBJ whole genome shotgun (WGS) entry which is preliminary data.</text>
</comment>
<feature type="region of interest" description="Disordered" evidence="1">
    <location>
        <begin position="1"/>
        <end position="120"/>
    </location>
</feature>
<organism evidence="2 3">
    <name type="scientific">Stylosanthes scabra</name>
    <dbReference type="NCBI Taxonomy" id="79078"/>
    <lineage>
        <taxon>Eukaryota</taxon>
        <taxon>Viridiplantae</taxon>
        <taxon>Streptophyta</taxon>
        <taxon>Embryophyta</taxon>
        <taxon>Tracheophyta</taxon>
        <taxon>Spermatophyta</taxon>
        <taxon>Magnoliopsida</taxon>
        <taxon>eudicotyledons</taxon>
        <taxon>Gunneridae</taxon>
        <taxon>Pentapetalae</taxon>
        <taxon>rosids</taxon>
        <taxon>fabids</taxon>
        <taxon>Fabales</taxon>
        <taxon>Fabaceae</taxon>
        <taxon>Papilionoideae</taxon>
        <taxon>50 kb inversion clade</taxon>
        <taxon>dalbergioids sensu lato</taxon>
        <taxon>Dalbergieae</taxon>
        <taxon>Pterocarpus clade</taxon>
        <taxon>Stylosanthes</taxon>
    </lineage>
</organism>
<feature type="region of interest" description="Disordered" evidence="1">
    <location>
        <begin position="233"/>
        <end position="260"/>
    </location>
</feature>
<proteinExistence type="predicted"/>
<feature type="compositionally biased region" description="Polar residues" evidence="1">
    <location>
        <begin position="1"/>
        <end position="12"/>
    </location>
</feature>
<dbReference type="PANTHER" id="PTHR33871:SF14">
    <property type="match status" value="1"/>
</dbReference>
<feature type="compositionally biased region" description="Basic and acidic residues" evidence="1">
    <location>
        <begin position="245"/>
        <end position="254"/>
    </location>
</feature>
<evidence type="ECO:0000313" key="2">
    <source>
        <dbReference type="EMBL" id="MED6182786.1"/>
    </source>
</evidence>
<sequence>MGCCVSSNNSKPSTRKGHADAGEVMVVSKPPKHEAEEETVKQVLSSETPKWNNNNNNNITNTTSIITKPQPQNKECKIKKAPSLQEKEKEKEEEQTSQGQVSEEVCSLMSQSDTISMSTTTTISEQAEAIQQTRKRVIRSPNKLQKNRSFSAADVGANTRRDRKLHASNNNNASARLHVQCRDIPARTQSRRHDPGETSFRRSRSLATCVASDVAAKPVIARCPSARRTNKTTLAAAGTSTSGKDSCRKTEVPARGRKGGYANETLENPLVSLECFIFI</sequence>
<dbReference type="EMBL" id="JASCZI010181381">
    <property type="protein sequence ID" value="MED6182786.1"/>
    <property type="molecule type" value="Genomic_DNA"/>
</dbReference>
<dbReference type="PANTHER" id="PTHR33871">
    <property type="entry name" value="OS05G0503100 PROTEIN-RELATED"/>
    <property type="match status" value="1"/>
</dbReference>
<accession>A0ABU6WD93</accession>
<feature type="compositionally biased region" description="Basic and acidic residues" evidence="1">
    <location>
        <begin position="85"/>
        <end position="94"/>
    </location>
</feature>
<name>A0ABU6WD93_9FABA</name>
<feature type="region of interest" description="Disordered" evidence="1">
    <location>
        <begin position="148"/>
        <end position="168"/>
    </location>
</feature>
<reference evidence="2 3" key="1">
    <citation type="journal article" date="2023" name="Plants (Basel)">
        <title>Bridging the Gap: Combining Genomics and Transcriptomics Approaches to Understand Stylosanthes scabra, an Orphan Legume from the Brazilian Caatinga.</title>
        <authorList>
            <person name="Ferreira-Neto J.R.C."/>
            <person name="da Silva M.D."/>
            <person name="Binneck E."/>
            <person name="de Melo N.F."/>
            <person name="da Silva R.H."/>
            <person name="de Melo A.L.T.M."/>
            <person name="Pandolfi V."/>
            <person name="Bustamante F.O."/>
            <person name="Brasileiro-Vidal A.C."/>
            <person name="Benko-Iseppon A.M."/>
        </authorList>
    </citation>
    <scope>NUCLEOTIDE SEQUENCE [LARGE SCALE GENOMIC DNA]</scope>
    <source>
        <tissue evidence="2">Leaves</tissue>
    </source>
</reference>
<feature type="compositionally biased region" description="Basic and acidic residues" evidence="1">
    <location>
        <begin position="31"/>
        <end position="40"/>
    </location>
</feature>
<feature type="compositionally biased region" description="Low complexity" evidence="1">
    <location>
        <begin position="52"/>
        <end position="67"/>
    </location>
</feature>
<feature type="compositionally biased region" description="Polar residues" evidence="1">
    <location>
        <begin position="42"/>
        <end position="51"/>
    </location>
</feature>
<feature type="compositionally biased region" description="Low complexity" evidence="1">
    <location>
        <begin position="233"/>
        <end position="243"/>
    </location>
</feature>
<gene>
    <name evidence="2" type="ORF">PIB30_031890</name>
</gene>
<feature type="compositionally biased region" description="Low complexity" evidence="1">
    <location>
        <begin position="109"/>
        <end position="120"/>
    </location>
</feature>
<evidence type="ECO:0000313" key="3">
    <source>
        <dbReference type="Proteomes" id="UP001341840"/>
    </source>
</evidence>